<reference evidence="3" key="3">
    <citation type="journal article" date="2017" name="Nature">
        <title>Genome sequence of the progenitor of the wheat D genome Aegilops tauschii.</title>
        <authorList>
            <person name="Luo M.C."/>
            <person name="Gu Y.Q."/>
            <person name="Puiu D."/>
            <person name="Wang H."/>
            <person name="Twardziok S.O."/>
            <person name="Deal K.R."/>
            <person name="Huo N."/>
            <person name="Zhu T."/>
            <person name="Wang L."/>
            <person name="Wang Y."/>
            <person name="McGuire P.E."/>
            <person name="Liu S."/>
            <person name="Long H."/>
            <person name="Ramasamy R.K."/>
            <person name="Rodriguez J.C."/>
            <person name="Van S.L."/>
            <person name="Yuan L."/>
            <person name="Wang Z."/>
            <person name="Xia Z."/>
            <person name="Xiao L."/>
            <person name="Anderson O.D."/>
            <person name="Ouyang S."/>
            <person name="Liang Y."/>
            <person name="Zimin A.V."/>
            <person name="Pertea G."/>
            <person name="Qi P."/>
            <person name="Bennetzen J.L."/>
            <person name="Dai X."/>
            <person name="Dawson M.W."/>
            <person name="Muller H.G."/>
            <person name="Kugler K."/>
            <person name="Rivarola-Duarte L."/>
            <person name="Spannagl M."/>
            <person name="Mayer K.F.X."/>
            <person name="Lu F.H."/>
            <person name="Bevan M.W."/>
            <person name="Leroy P."/>
            <person name="Li P."/>
            <person name="You F.M."/>
            <person name="Sun Q."/>
            <person name="Liu Z."/>
            <person name="Lyons E."/>
            <person name="Wicker T."/>
            <person name="Salzberg S.L."/>
            <person name="Devos K.M."/>
            <person name="Dvorak J."/>
        </authorList>
    </citation>
    <scope>NUCLEOTIDE SEQUENCE [LARGE SCALE GENOMIC DNA]</scope>
    <source>
        <strain evidence="3">cv. AL8/78</strain>
    </source>
</reference>
<dbReference type="PANTHER" id="PTHR33470:SF29">
    <property type="entry name" value="POLLEN OLE E 1 ALLERGEN AND EXTENSIN FAMILY PROTEIN"/>
    <property type="match status" value="1"/>
</dbReference>
<reference evidence="3" key="5">
    <citation type="journal article" date="2021" name="G3 (Bethesda)">
        <title>Aegilops tauschii genome assembly Aet v5.0 features greater sequence contiguity and improved annotation.</title>
        <authorList>
            <person name="Wang L."/>
            <person name="Zhu T."/>
            <person name="Rodriguez J.C."/>
            <person name="Deal K.R."/>
            <person name="Dubcovsky J."/>
            <person name="McGuire P.E."/>
            <person name="Lux T."/>
            <person name="Spannagl M."/>
            <person name="Mayer K.F.X."/>
            <person name="Baldrich P."/>
            <person name="Meyers B.C."/>
            <person name="Huo N."/>
            <person name="Gu Y.Q."/>
            <person name="Zhou H."/>
            <person name="Devos K.M."/>
            <person name="Bennetzen J.L."/>
            <person name="Unver T."/>
            <person name="Budak H."/>
            <person name="Gulick P.J."/>
            <person name="Galiba G."/>
            <person name="Kalapos B."/>
            <person name="Nelson D.R."/>
            <person name="Li P."/>
            <person name="You F.M."/>
            <person name="Luo M.C."/>
            <person name="Dvorak J."/>
        </authorList>
    </citation>
    <scope>NUCLEOTIDE SEQUENCE [LARGE SCALE GENOMIC DNA]</scope>
    <source>
        <strain evidence="3">cv. AL8/78</strain>
    </source>
</reference>
<proteinExistence type="predicted"/>
<keyword evidence="1" id="KW-0732">Signal</keyword>
<dbReference type="STRING" id="200361.A0A452YT01"/>
<accession>A0A452YT01</accession>
<dbReference type="Proteomes" id="UP000015105">
    <property type="component" value="Chromosome 1D"/>
</dbReference>
<evidence type="ECO:0008006" key="5">
    <source>
        <dbReference type="Google" id="ProtNLM"/>
    </source>
</evidence>
<dbReference type="GO" id="GO:0071944">
    <property type="term" value="C:cell periphery"/>
    <property type="evidence" value="ECO:0007669"/>
    <property type="project" value="TreeGrafter"/>
</dbReference>
<reference evidence="4" key="1">
    <citation type="journal article" date="2014" name="Science">
        <title>Ancient hybridizations among the ancestral genomes of bread wheat.</title>
        <authorList>
            <consortium name="International Wheat Genome Sequencing Consortium,"/>
            <person name="Marcussen T."/>
            <person name="Sandve S.R."/>
            <person name="Heier L."/>
            <person name="Spannagl M."/>
            <person name="Pfeifer M."/>
            <person name="Jakobsen K.S."/>
            <person name="Wulff B.B."/>
            <person name="Steuernagel B."/>
            <person name="Mayer K.F."/>
            <person name="Olsen O.A."/>
        </authorList>
    </citation>
    <scope>NUCLEOTIDE SEQUENCE [LARGE SCALE GENOMIC DNA]</scope>
    <source>
        <strain evidence="4">cv. AL8/78</strain>
    </source>
</reference>
<evidence type="ECO:0000256" key="1">
    <source>
        <dbReference type="ARBA" id="ARBA00022729"/>
    </source>
</evidence>
<evidence type="ECO:0000313" key="4">
    <source>
        <dbReference type="Proteomes" id="UP000015105"/>
    </source>
</evidence>
<evidence type="ECO:0000313" key="3">
    <source>
        <dbReference type="EnsemblPlants" id="AET1Gv20525900.1"/>
    </source>
</evidence>
<reference evidence="4" key="2">
    <citation type="journal article" date="2017" name="Nat. Plants">
        <title>The Aegilops tauschii genome reveals multiple impacts of transposons.</title>
        <authorList>
            <person name="Zhao G."/>
            <person name="Zou C."/>
            <person name="Li K."/>
            <person name="Wang K."/>
            <person name="Li T."/>
            <person name="Gao L."/>
            <person name="Zhang X."/>
            <person name="Wang H."/>
            <person name="Yang Z."/>
            <person name="Liu X."/>
            <person name="Jiang W."/>
            <person name="Mao L."/>
            <person name="Kong X."/>
            <person name="Jiao Y."/>
            <person name="Jia J."/>
        </authorList>
    </citation>
    <scope>NUCLEOTIDE SEQUENCE [LARGE SCALE GENOMIC DNA]</scope>
    <source>
        <strain evidence="4">cv. AL8/78</strain>
    </source>
</reference>
<name>A0A452YT01_AEGTS</name>
<feature type="region of interest" description="Disordered" evidence="2">
    <location>
        <begin position="1"/>
        <end position="38"/>
    </location>
</feature>
<dbReference type="EnsemblPlants" id="AET1Gv20525900.1">
    <property type="protein sequence ID" value="AET1Gv20525900.1"/>
    <property type="gene ID" value="AET1Gv20525900"/>
</dbReference>
<keyword evidence="4" id="KW-1185">Reference proteome</keyword>
<dbReference type="PANTHER" id="PTHR33470">
    <property type="entry name" value="OS01G0164075 PROTEIN"/>
    <property type="match status" value="1"/>
</dbReference>
<protein>
    <recommendedName>
        <fullName evidence="5">Pollen-specific protein C13</fullName>
    </recommendedName>
</protein>
<sequence>MARTSSSAYSELGSRRPPWPGGHSTIKPPRARLTHSSLDRPHLTGPSIAFHRASSLIGLSSTMAWRRASVLAALVLVAAAACADAGESYGASMFTVTGTVLCQDCTNNWNAYAYNAKPIAGSVVAVTCLDEHRGRTVTHSVDTTDEEGVFKVEVPYAHDGGSCRLDPAHCLVRIVRSGDKGCAVLTNFNGGTTGEKLLRPSKVSSTEVGYSAGPYYATVPQCDVDGDDKSCS</sequence>
<organism evidence="3 4">
    <name type="scientific">Aegilops tauschii subsp. strangulata</name>
    <name type="common">Goatgrass</name>
    <dbReference type="NCBI Taxonomy" id="200361"/>
    <lineage>
        <taxon>Eukaryota</taxon>
        <taxon>Viridiplantae</taxon>
        <taxon>Streptophyta</taxon>
        <taxon>Embryophyta</taxon>
        <taxon>Tracheophyta</taxon>
        <taxon>Spermatophyta</taxon>
        <taxon>Magnoliopsida</taxon>
        <taxon>Liliopsida</taxon>
        <taxon>Poales</taxon>
        <taxon>Poaceae</taxon>
        <taxon>BOP clade</taxon>
        <taxon>Pooideae</taxon>
        <taxon>Triticodae</taxon>
        <taxon>Triticeae</taxon>
        <taxon>Triticinae</taxon>
        <taxon>Aegilops</taxon>
    </lineage>
</organism>
<dbReference type="AlphaFoldDB" id="A0A452YT01"/>
<reference evidence="3" key="4">
    <citation type="submission" date="2019-03" db="UniProtKB">
        <authorList>
            <consortium name="EnsemblPlants"/>
        </authorList>
    </citation>
    <scope>IDENTIFICATION</scope>
</reference>
<evidence type="ECO:0000256" key="2">
    <source>
        <dbReference type="SAM" id="MobiDB-lite"/>
    </source>
</evidence>
<dbReference type="Gramene" id="AET1Gv20525900.1">
    <property type="protein sequence ID" value="AET1Gv20525900.1"/>
    <property type="gene ID" value="AET1Gv20525900"/>
</dbReference>
<dbReference type="Pfam" id="PF01190">
    <property type="entry name" value="Pollen_Ole_e_1"/>
    <property type="match status" value="1"/>
</dbReference>